<dbReference type="Pfam" id="PF00581">
    <property type="entry name" value="Rhodanese"/>
    <property type="match status" value="2"/>
</dbReference>
<feature type="compositionally biased region" description="Basic and acidic residues" evidence="4">
    <location>
        <begin position="358"/>
        <end position="369"/>
    </location>
</feature>
<keyword evidence="7" id="KW-1185">Reference proteome</keyword>
<sequence length="369" mass="40992">MLYLKVVFITKETVSSENINLSGSVKMKKIVAVVSCLLLTILIVGTKTNEVHAAKKTSKIQRLVDSKDIKSDDFFVDAKWLKKQMKDDDKTVVIEASYGEGKDYKKAHIPGALHVDTMEIESEENNWNILDAETCKEVFLKRGVTKTTPVVIYSNDINAASRVAFVAYWLGVNQVKILDGGFAAWEKADYKVEKGTEKGTTAKDFGAAVPGRPESLISTSADLLAAKEKNPDLVLASIRSWKEFTGKTSGYDYIENAGEPEGAVYAKSSKTSADVAQLMNTDGTVKDPTKIFAAWEKWGITPDKEVAFYCGTGWRAATAFFITKQEGWKDVRLFDGGWYDWDKAHQKDPAKYPVQIGDPRDKDKVEILN</sequence>
<dbReference type="SMART" id="SM00450">
    <property type="entry name" value="RHOD"/>
    <property type="match status" value="2"/>
</dbReference>
<evidence type="ECO:0000259" key="5">
    <source>
        <dbReference type="PROSITE" id="PS50206"/>
    </source>
</evidence>
<proteinExistence type="predicted"/>
<protein>
    <recommendedName>
        <fullName evidence="1">thiosulfate sulfurtransferase</fullName>
        <ecNumber evidence="1">2.8.1.1</ecNumber>
    </recommendedName>
</protein>
<comment type="catalytic activity">
    <reaction evidence="3">
        <text>thiosulfate + hydrogen cyanide = thiocyanate + sulfite + 2 H(+)</text>
        <dbReference type="Rhea" id="RHEA:16881"/>
        <dbReference type="ChEBI" id="CHEBI:15378"/>
        <dbReference type="ChEBI" id="CHEBI:17359"/>
        <dbReference type="ChEBI" id="CHEBI:18022"/>
        <dbReference type="ChEBI" id="CHEBI:18407"/>
        <dbReference type="ChEBI" id="CHEBI:33542"/>
        <dbReference type="EC" id="2.8.1.1"/>
    </reaction>
</comment>
<feature type="region of interest" description="Disordered" evidence="4">
    <location>
        <begin position="350"/>
        <end position="369"/>
    </location>
</feature>
<dbReference type="PROSITE" id="PS00380">
    <property type="entry name" value="RHODANESE_1"/>
    <property type="match status" value="1"/>
</dbReference>
<dbReference type="InterPro" id="IPR036873">
    <property type="entry name" value="Rhodanese-like_dom_sf"/>
</dbReference>
<dbReference type="PROSITE" id="PS50206">
    <property type="entry name" value="RHODANESE_3"/>
    <property type="match status" value="2"/>
</dbReference>
<dbReference type="InterPro" id="IPR051126">
    <property type="entry name" value="Thiosulfate_sulfurtransferase"/>
</dbReference>
<dbReference type="STRING" id="249189.RV04_GL000981"/>
<evidence type="ECO:0000313" key="6">
    <source>
        <dbReference type="EMBL" id="OJG46553.1"/>
    </source>
</evidence>
<dbReference type="GO" id="GO:0004792">
    <property type="term" value="F:thiosulfate-cyanide sulfurtransferase activity"/>
    <property type="evidence" value="ECO:0007669"/>
    <property type="project" value="UniProtKB-EC"/>
</dbReference>
<evidence type="ECO:0000256" key="1">
    <source>
        <dbReference type="ARBA" id="ARBA00012245"/>
    </source>
</evidence>
<dbReference type="CDD" id="cd01449">
    <property type="entry name" value="TST_Repeat_2"/>
    <property type="match status" value="1"/>
</dbReference>
<evidence type="ECO:0000313" key="7">
    <source>
        <dbReference type="Proteomes" id="UP000182077"/>
    </source>
</evidence>
<organism evidence="6 7">
    <name type="scientific">Enterococcus hermanniensis</name>
    <dbReference type="NCBI Taxonomy" id="249189"/>
    <lineage>
        <taxon>Bacteria</taxon>
        <taxon>Bacillati</taxon>
        <taxon>Bacillota</taxon>
        <taxon>Bacilli</taxon>
        <taxon>Lactobacillales</taxon>
        <taxon>Enterococcaceae</taxon>
        <taxon>Enterococcus</taxon>
    </lineage>
</organism>
<dbReference type="EMBL" id="JXKQ01000002">
    <property type="protein sequence ID" value="OJG46553.1"/>
    <property type="molecule type" value="Genomic_DNA"/>
</dbReference>
<name>A0A1L8TQQ1_9ENTE</name>
<evidence type="ECO:0000256" key="3">
    <source>
        <dbReference type="ARBA" id="ARBA00047549"/>
    </source>
</evidence>
<dbReference type="PANTHER" id="PTHR43855:SF1">
    <property type="entry name" value="THIOSULFATE SULFURTRANSFERASE"/>
    <property type="match status" value="1"/>
</dbReference>
<dbReference type="CDD" id="cd01448">
    <property type="entry name" value="TST_Repeat_1"/>
    <property type="match status" value="1"/>
</dbReference>
<feature type="domain" description="Rhodanese" evidence="5">
    <location>
        <begin position="87"/>
        <end position="194"/>
    </location>
</feature>
<dbReference type="InterPro" id="IPR001307">
    <property type="entry name" value="Thiosulphate_STrfase_CS"/>
</dbReference>
<dbReference type="EC" id="2.8.1.1" evidence="1"/>
<comment type="caution">
    <text evidence="6">The sequence shown here is derived from an EMBL/GenBank/DDBJ whole genome shotgun (WGS) entry which is preliminary data.</text>
</comment>
<dbReference type="Gene3D" id="3.40.250.10">
    <property type="entry name" value="Rhodanese-like domain"/>
    <property type="match status" value="2"/>
</dbReference>
<gene>
    <name evidence="6" type="ORF">RV04_GL000981</name>
</gene>
<dbReference type="PANTHER" id="PTHR43855">
    <property type="entry name" value="THIOSULFATE SULFURTRANSFERASE"/>
    <property type="match status" value="1"/>
</dbReference>
<dbReference type="InterPro" id="IPR001763">
    <property type="entry name" value="Rhodanese-like_dom"/>
</dbReference>
<reference evidence="6 7" key="1">
    <citation type="submission" date="2014-12" db="EMBL/GenBank/DDBJ databases">
        <title>Draft genome sequences of 29 type strains of Enterococci.</title>
        <authorList>
            <person name="Zhong Z."/>
            <person name="Sun Z."/>
            <person name="Liu W."/>
            <person name="Zhang W."/>
            <person name="Zhang H."/>
        </authorList>
    </citation>
    <scope>NUCLEOTIDE SEQUENCE [LARGE SCALE GENOMIC DNA]</scope>
    <source>
        <strain evidence="6 7">DSM 17122</strain>
    </source>
</reference>
<keyword evidence="2" id="KW-0677">Repeat</keyword>
<accession>A0A1L8TQQ1</accession>
<dbReference type="Proteomes" id="UP000182077">
    <property type="component" value="Unassembled WGS sequence"/>
</dbReference>
<evidence type="ECO:0000256" key="2">
    <source>
        <dbReference type="ARBA" id="ARBA00022737"/>
    </source>
</evidence>
<dbReference type="SUPFAM" id="SSF52821">
    <property type="entry name" value="Rhodanese/Cell cycle control phosphatase"/>
    <property type="match status" value="2"/>
</dbReference>
<dbReference type="AlphaFoldDB" id="A0A1L8TQQ1"/>
<feature type="domain" description="Rhodanese" evidence="5">
    <location>
        <begin position="229"/>
        <end position="343"/>
    </location>
</feature>
<evidence type="ECO:0000256" key="4">
    <source>
        <dbReference type="SAM" id="MobiDB-lite"/>
    </source>
</evidence>